<evidence type="ECO:0008006" key="3">
    <source>
        <dbReference type="Google" id="ProtNLM"/>
    </source>
</evidence>
<evidence type="ECO:0000313" key="2">
    <source>
        <dbReference type="Proteomes" id="UP000177515"/>
    </source>
</evidence>
<dbReference type="InterPro" id="IPR036388">
    <property type="entry name" value="WH-like_DNA-bd_sf"/>
</dbReference>
<proteinExistence type="predicted"/>
<dbReference type="SUPFAM" id="SSF46785">
    <property type="entry name" value="Winged helix' DNA-binding domain"/>
    <property type="match status" value="1"/>
</dbReference>
<accession>A0A1D9IG58</accession>
<reference evidence="1 2" key="1">
    <citation type="submission" date="2016-10" db="EMBL/GenBank/DDBJ databases">
        <title>Complete genome sequences of three Cupriavidus strains isolated from various Malaysian environments.</title>
        <authorList>
            <person name="Abdullah A.A.-A."/>
            <person name="Shafie N.A.H."/>
            <person name="Lau N.S."/>
        </authorList>
    </citation>
    <scope>NUCLEOTIDE SEQUENCE [LARGE SCALE GENOMIC DNA]</scope>
    <source>
        <strain evidence="1 2">USMAA1020</strain>
    </source>
</reference>
<keyword evidence="2" id="KW-1185">Reference proteome</keyword>
<name>A0A1D9IG58_9BURK</name>
<gene>
    <name evidence="1" type="ORF">BKK80_32615</name>
</gene>
<dbReference type="Gene3D" id="1.10.10.10">
    <property type="entry name" value="Winged helix-like DNA-binding domain superfamily/Winged helix DNA-binding domain"/>
    <property type="match status" value="1"/>
</dbReference>
<dbReference type="EMBL" id="CP017755">
    <property type="protein sequence ID" value="AOZ11015.1"/>
    <property type="molecule type" value="Genomic_DNA"/>
</dbReference>
<evidence type="ECO:0000313" key="1">
    <source>
        <dbReference type="EMBL" id="AOZ11015.1"/>
    </source>
</evidence>
<dbReference type="InterPro" id="IPR036390">
    <property type="entry name" value="WH_DNA-bd_sf"/>
</dbReference>
<protein>
    <recommendedName>
        <fullName evidence="3">Transcriptional regulator</fullName>
    </recommendedName>
</protein>
<sequence length="102" mass="10448">MDSAKGAEGVDAGVALVLEHLWAARRESPGRPWSLAKLAKRAGLPMSVLRRTLTLLQAAGLADFELDEAGRGFAALSAEGEALCATVAPPAEGREAVAGGHS</sequence>
<organism evidence="1 2">
    <name type="scientific">Cupriavidus malaysiensis</name>
    <dbReference type="NCBI Taxonomy" id="367825"/>
    <lineage>
        <taxon>Bacteria</taxon>
        <taxon>Pseudomonadati</taxon>
        <taxon>Pseudomonadota</taxon>
        <taxon>Betaproteobacteria</taxon>
        <taxon>Burkholderiales</taxon>
        <taxon>Burkholderiaceae</taxon>
        <taxon>Cupriavidus</taxon>
    </lineage>
</organism>
<dbReference type="Proteomes" id="UP000177515">
    <property type="component" value="Chromosome 2"/>
</dbReference>